<evidence type="ECO:0000256" key="1">
    <source>
        <dbReference type="ARBA" id="ARBA00012513"/>
    </source>
</evidence>
<dbReference type="OrthoDB" id="4062651at2759"/>
<organism evidence="11 12">
    <name type="scientific">Cicer arietinum</name>
    <name type="common">Chickpea</name>
    <name type="synonym">Garbanzo</name>
    <dbReference type="NCBI Taxonomy" id="3827"/>
    <lineage>
        <taxon>Eukaryota</taxon>
        <taxon>Viridiplantae</taxon>
        <taxon>Streptophyta</taxon>
        <taxon>Embryophyta</taxon>
        <taxon>Tracheophyta</taxon>
        <taxon>Spermatophyta</taxon>
        <taxon>Magnoliopsida</taxon>
        <taxon>eudicotyledons</taxon>
        <taxon>Gunneridae</taxon>
        <taxon>Pentapetalae</taxon>
        <taxon>rosids</taxon>
        <taxon>fabids</taxon>
        <taxon>Fabales</taxon>
        <taxon>Fabaceae</taxon>
        <taxon>Papilionoideae</taxon>
        <taxon>50 kb inversion clade</taxon>
        <taxon>NPAAA clade</taxon>
        <taxon>Hologalegina</taxon>
        <taxon>IRL clade</taxon>
        <taxon>Cicereae</taxon>
        <taxon>Cicer</taxon>
    </lineage>
</organism>
<dbReference type="InterPro" id="IPR008271">
    <property type="entry name" value="Ser/Thr_kinase_AS"/>
</dbReference>
<dbReference type="RefSeq" id="XP_012571322.1">
    <property type="nucleotide sequence ID" value="XM_012715868.2"/>
</dbReference>
<feature type="compositionally biased region" description="Basic and acidic residues" evidence="9">
    <location>
        <begin position="414"/>
        <end position="425"/>
    </location>
</feature>
<accession>A0A1S3E681</accession>
<gene>
    <name evidence="12" type="primary">LOC105852164</name>
</gene>
<reference evidence="12" key="2">
    <citation type="submission" date="2025-08" db="UniProtKB">
        <authorList>
            <consortium name="RefSeq"/>
        </authorList>
    </citation>
    <scope>IDENTIFICATION</scope>
    <source>
        <tissue evidence="12">Etiolated seedlings</tissue>
    </source>
</reference>
<sequence>MYYSNNRKGKKEDGRKEHSYMETDPTGRYGRVGDILGKGAMKTVYKAIDEVLGIEVAWNQVKLNEALRTPEDLERLYLEVHLLSTLKHQSIMQFYTSWIDVDNRTFNFITEMFTSGTLREYRKTYKYVGMQAIKSWARQILQGLVYLHEHDPPVIHRDLKCDNIFVNGHLGQVKIGDLGLAAILRGSQPAHSVIGTPEFMAPELYEEEYNELVDVYSFGMCVLEIITSDYPYSECTNPAQIYKKVTSGKLPAAFFRIEDAEAQKFIGKCLVNAAKRPSAKELLKDPFLVCDDASSITKIVMQDPFLNYTEMDKLQLKSDSPRTSMSITGKLNPEDDSIFLKVQISDKDGYARNVYFPFDIFNDTPIDVAMEMVKELDITDWEPSEIANMIEGEISVLLPDRRNSNHPHTCHSFSYHDDENDEGPHQYHHSVSSCSSSQESLSSAVNRADDVSNGYRLLHDDMCDDASSRCSSHGTYSDLNFCSVDDQDHNVASTRKDKHPIMNHKFTMFSHGEDQITLNQCKVLAGPQAPSTSESKKMTDNRILTRNKSLIDMRSQLLHRSLVEEVNKRRLFKTVGAVESIGFQTPYEITSKKSQPVCGNLDVSSSGKVEKKT</sequence>
<evidence type="ECO:0000256" key="5">
    <source>
        <dbReference type="ARBA" id="ARBA00022777"/>
    </source>
</evidence>
<name>A0A1S3E681_CICAR</name>
<reference evidence="11" key="1">
    <citation type="journal article" date="2013" name="Nat. Biotechnol.">
        <title>Draft genome sequence of chickpea (Cicer arietinum) provides a resource for trait improvement.</title>
        <authorList>
            <person name="Varshney R.K."/>
            <person name="Song C."/>
            <person name="Saxena R.K."/>
            <person name="Azam S."/>
            <person name="Yu S."/>
            <person name="Sharpe A.G."/>
            <person name="Cannon S."/>
            <person name="Baek J."/>
            <person name="Rosen B.D."/>
            <person name="Tar'an B."/>
            <person name="Millan T."/>
            <person name="Zhang X."/>
            <person name="Ramsay L.D."/>
            <person name="Iwata A."/>
            <person name="Wang Y."/>
            <person name="Nelson W."/>
            <person name="Farmer A.D."/>
            <person name="Gaur P.M."/>
            <person name="Soderlund C."/>
            <person name="Penmetsa R.V."/>
            <person name="Xu C."/>
            <person name="Bharti A.K."/>
            <person name="He W."/>
            <person name="Winter P."/>
            <person name="Zhao S."/>
            <person name="Hane J.K."/>
            <person name="Carrasquilla-Garcia N."/>
            <person name="Condie J.A."/>
            <person name="Upadhyaya H.D."/>
            <person name="Luo M.C."/>
            <person name="Thudi M."/>
            <person name="Gowda C.L."/>
            <person name="Singh N.P."/>
            <person name="Lichtenzveig J."/>
            <person name="Gali K.K."/>
            <person name="Rubio J."/>
            <person name="Nadarajan N."/>
            <person name="Dolezel J."/>
            <person name="Bansal K.C."/>
            <person name="Xu X."/>
            <person name="Edwards D."/>
            <person name="Zhang G."/>
            <person name="Kahl G."/>
            <person name="Gil J."/>
            <person name="Singh K.B."/>
            <person name="Datta S.K."/>
            <person name="Jackson S.A."/>
            <person name="Wang J."/>
            <person name="Cook D.R."/>
        </authorList>
    </citation>
    <scope>NUCLEOTIDE SEQUENCE [LARGE SCALE GENOMIC DNA]</scope>
    <source>
        <strain evidence="11">cv. CDC Frontier</strain>
    </source>
</reference>
<keyword evidence="4" id="KW-0547">Nucleotide-binding</keyword>
<dbReference type="PANTHER" id="PTHR13902">
    <property type="entry name" value="SERINE/THREONINE-PROTEIN KINASE WNK WITH NO LYSINE -RELATED"/>
    <property type="match status" value="1"/>
</dbReference>
<dbReference type="EC" id="2.7.11.1" evidence="1"/>
<keyword evidence="2" id="KW-0723">Serine/threonine-protein kinase</keyword>
<evidence type="ECO:0000256" key="9">
    <source>
        <dbReference type="SAM" id="MobiDB-lite"/>
    </source>
</evidence>
<evidence type="ECO:0000256" key="7">
    <source>
        <dbReference type="ARBA" id="ARBA00047899"/>
    </source>
</evidence>
<dbReference type="GeneID" id="105852164"/>
<keyword evidence="5 12" id="KW-0418">Kinase</keyword>
<evidence type="ECO:0000256" key="8">
    <source>
        <dbReference type="ARBA" id="ARBA00048679"/>
    </source>
</evidence>
<evidence type="ECO:0000259" key="10">
    <source>
        <dbReference type="PROSITE" id="PS50011"/>
    </source>
</evidence>
<dbReference type="InterPro" id="IPR011009">
    <property type="entry name" value="Kinase-like_dom_sf"/>
</dbReference>
<dbReference type="FunFam" id="1.10.510.10:FF:000046">
    <property type="entry name" value="probable serine/threonine-protein kinase WNK9"/>
    <property type="match status" value="1"/>
</dbReference>
<dbReference type="SUPFAM" id="SSF56112">
    <property type="entry name" value="Protein kinase-like (PK-like)"/>
    <property type="match status" value="1"/>
</dbReference>
<dbReference type="SMART" id="SM00220">
    <property type="entry name" value="S_TKc"/>
    <property type="match status" value="1"/>
</dbReference>
<evidence type="ECO:0000313" key="12">
    <source>
        <dbReference type="RefSeq" id="XP_012571322.1"/>
    </source>
</evidence>
<dbReference type="FunFam" id="3.30.200.20:FF:000075">
    <property type="entry name" value="Probable serine/threonine-protein kinase WNK1"/>
    <property type="match status" value="1"/>
</dbReference>
<dbReference type="Proteomes" id="UP000087171">
    <property type="component" value="Chromosome Ca5"/>
</dbReference>
<dbReference type="GO" id="GO:0005524">
    <property type="term" value="F:ATP binding"/>
    <property type="evidence" value="ECO:0007669"/>
    <property type="project" value="UniProtKB-KW"/>
</dbReference>
<evidence type="ECO:0000256" key="2">
    <source>
        <dbReference type="ARBA" id="ARBA00022527"/>
    </source>
</evidence>
<dbReference type="Gene3D" id="3.30.200.20">
    <property type="entry name" value="Phosphorylase Kinase, domain 1"/>
    <property type="match status" value="1"/>
</dbReference>
<feature type="region of interest" description="Disordered" evidence="9">
    <location>
        <begin position="1"/>
        <end position="25"/>
    </location>
</feature>
<dbReference type="CDD" id="cd13983">
    <property type="entry name" value="STKc_WNK"/>
    <property type="match status" value="1"/>
</dbReference>
<comment type="catalytic activity">
    <reaction evidence="7">
        <text>L-threonyl-[protein] + ATP = O-phospho-L-threonyl-[protein] + ADP + H(+)</text>
        <dbReference type="Rhea" id="RHEA:46608"/>
        <dbReference type="Rhea" id="RHEA-COMP:11060"/>
        <dbReference type="Rhea" id="RHEA-COMP:11605"/>
        <dbReference type="ChEBI" id="CHEBI:15378"/>
        <dbReference type="ChEBI" id="CHEBI:30013"/>
        <dbReference type="ChEBI" id="CHEBI:30616"/>
        <dbReference type="ChEBI" id="CHEBI:61977"/>
        <dbReference type="ChEBI" id="CHEBI:456216"/>
        <dbReference type="EC" id="2.7.11.1"/>
    </reaction>
</comment>
<evidence type="ECO:0000256" key="6">
    <source>
        <dbReference type="ARBA" id="ARBA00022840"/>
    </source>
</evidence>
<feature type="domain" description="Protein kinase" evidence="10">
    <location>
        <begin position="30"/>
        <end position="288"/>
    </location>
</feature>
<feature type="region of interest" description="Disordered" evidence="9">
    <location>
        <begin position="414"/>
        <end position="434"/>
    </location>
</feature>
<dbReference type="GO" id="GO:0004674">
    <property type="term" value="F:protein serine/threonine kinase activity"/>
    <property type="evidence" value="ECO:0007669"/>
    <property type="project" value="UniProtKB-KW"/>
</dbReference>
<keyword evidence="3" id="KW-0808">Transferase</keyword>
<evidence type="ECO:0000256" key="3">
    <source>
        <dbReference type="ARBA" id="ARBA00022679"/>
    </source>
</evidence>
<dbReference type="PROSITE" id="PS50011">
    <property type="entry name" value="PROTEIN_KINASE_DOM"/>
    <property type="match status" value="1"/>
</dbReference>
<comment type="catalytic activity">
    <reaction evidence="8">
        <text>L-seryl-[protein] + ATP = O-phospho-L-seryl-[protein] + ADP + H(+)</text>
        <dbReference type="Rhea" id="RHEA:17989"/>
        <dbReference type="Rhea" id="RHEA-COMP:9863"/>
        <dbReference type="Rhea" id="RHEA-COMP:11604"/>
        <dbReference type="ChEBI" id="CHEBI:15378"/>
        <dbReference type="ChEBI" id="CHEBI:29999"/>
        <dbReference type="ChEBI" id="CHEBI:30616"/>
        <dbReference type="ChEBI" id="CHEBI:83421"/>
        <dbReference type="ChEBI" id="CHEBI:456216"/>
        <dbReference type="EC" id="2.7.11.1"/>
    </reaction>
</comment>
<dbReference type="Gene3D" id="1.10.510.10">
    <property type="entry name" value="Transferase(Phosphotransferase) domain 1"/>
    <property type="match status" value="1"/>
</dbReference>
<feature type="compositionally biased region" description="Basic and acidic residues" evidence="9">
    <location>
        <begin position="10"/>
        <end position="21"/>
    </location>
</feature>
<dbReference type="KEGG" id="cam:105852164"/>
<keyword evidence="11" id="KW-1185">Reference proteome</keyword>
<protein>
    <recommendedName>
        <fullName evidence="1">non-specific serine/threonine protein kinase</fullName>
        <ecNumber evidence="1">2.7.11.1</ecNumber>
    </recommendedName>
</protein>
<dbReference type="InterPro" id="IPR050588">
    <property type="entry name" value="WNK_Ser-Thr_kinase"/>
</dbReference>
<dbReference type="AlphaFoldDB" id="A0A1S3E681"/>
<proteinExistence type="predicted"/>
<dbReference type="InterPro" id="IPR000719">
    <property type="entry name" value="Prot_kinase_dom"/>
</dbReference>
<dbReference type="Pfam" id="PF00069">
    <property type="entry name" value="Pkinase"/>
    <property type="match status" value="1"/>
</dbReference>
<evidence type="ECO:0000313" key="11">
    <source>
        <dbReference type="Proteomes" id="UP000087171"/>
    </source>
</evidence>
<keyword evidence="6" id="KW-0067">ATP-binding</keyword>
<feature type="region of interest" description="Disordered" evidence="9">
    <location>
        <begin position="594"/>
        <end position="613"/>
    </location>
</feature>
<evidence type="ECO:0000256" key="4">
    <source>
        <dbReference type="ARBA" id="ARBA00022741"/>
    </source>
</evidence>
<dbReference type="PROSITE" id="PS00108">
    <property type="entry name" value="PROTEIN_KINASE_ST"/>
    <property type="match status" value="1"/>
</dbReference>